<evidence type="ECO:0000256" key="3">
    <source>
        <dbReference type="SAM" id="Coils"/>
    </source>
</evidence>
<evidence type="ECO:0000313" key="9">
    <source>
        <dbReference type="Proteomes" id="UP000675920"/>
    </source>
</evidence>
<dbReference type="Pfam" id="PF25967">
    <property type="entry name" value="RND-MFP_C"/>
    <property type="match status" value="1"/>
</dbReference>
<dbReference type="InterPro" id="IPR006143">
    <property type="entry name" value="RND_pump_MFP"/>
</dbReference>
<protein>
    <submittedName>
        <fullName evidence="10">Efflux RND transporter periplasmic adaptor subunit</fullName>
    </submittedName>
</protein>
<dbReference type="Gene3D" id="1.10.287.470">
    <property type="entry name" value="Helix hairpin bin"/>
    <property type="match status" value="1"/>
</dbReference>
<dbReference type="GO" id="GO:0005886">
    <property type="term" value="C:plasma membrane"/>
    <property type="evidence" value="ECO:0007669"/>
    <property type="project" value="TreeGrafter"/>
</dbReference>
<dbReference type="InterPro" id="IPR058625">
    <property type="entry name" value="MdtA-like_BSH"/>
</dbReference>
<dbReference type="GO" id="GO:0030313">
    <property type="term" value="C:cell envelope"/>
    <property type="evidence" value="ECO:0007669"/>
    <property type="project" value="UniProtKB-SubCell"/>
</dbReference>
<comment type="similarity">
    <text evidence="2">Belongs to the membrane fusion protein (MFP) (TC 8.A.1) family.</text>
</comment>
<feature type="coiled-coil region" evidence="3">
    <location>
        <begin position="118"/>
        <end position="183"/>
    </location>
</feature>
<keyword evidence="4" id="KW-0732">Signal</keyword>
<reference evidence="10" key="2">
    <citation type="submission" date="2025-08" db="UniProtKB">
        <authorList>
            <consortium name="RefSeq"/>
        </authorList>
    </citation>
    <scope>IDENTIFICATION</scope>
</reference>
<proteinExistence type="inferred from homology"/>
<feature type="chain" id="PRO_5034258635" evidence="4">
    <location>
        <begin position="38"/>
        <end position="426"/>
    </location>
</feature>
<reference evidence="10" key="1">
    <citation type="journal article" date="2020" name="Future Microbiol.">
        <title>RND efflux pumps in Gram-negative bacteria; regulation, structure and role in antibiotic resistance.</title>
        <authorList>
            <person name="Colclough A.L."/>
            <person name="Alav I."/>
            <person name="Whittle E.E."/>
            <person name="Pugh H.L."/>
            <person name="Darby E.M."/>
            <person name="Legood S.W."/>
            <person name="McNeil H.E."/>
            <person name="Blair J.M."/>
        </authorList>
    </citation>
    <scope>NUCLEOTIDE SEQUENCE</scope>
</reference>
<keyword evidence="3" id="KW-0175">Coiled coil</keyword>
<dbReference type="OrthoDB" id="9783047at2"/>
<dbReference type="GO" id="GO:0022857">
    <property type="term" value="F:transmembrane transporter activity"/>
    <property type="evidence" value="ECO:0007669"/>
    <property type="project" value="InterPro"/>
</dbReference>
<comment type="subcellular location">
    <subcellularLocation>
        <location evidence="1">Cell envelope</location>
    </subcellularLocation>
</comment>
<evidence type="ECO:0000256" key="2">
    <source>
        <dbReference type="ARBA" id="ARBA00009477"/>
    </source>
</evidence>
<feature type="domain" description="Multidrug resistance protein MdtA-like C-terminal permuted SH3" evidence="8">
    <location>
        <begin position="337"/>
        <end position="397"/>
    </location>
</feature>
<sequence>MKSIFASLGSTRRRVAVLSVATAFVAGGAIVAFQPHADAVAAAPAAQPAAIPASVAVIEPRAVTLWDDYPGRLEAVQRVELRPRVAGAIQSVHFREGALVAAGDLLFTIDPAPYAAAVARAEAQMASARARLSQATTERDRSRRLWDERAIAERELDASENAARGAEADLRAAEAALQIARLDLGYTQVRAPVAGRVGKVEITVGNLVSAGPDGPVLTTLVSVSPIYASFDVDEPAVTRALAALDGRGAAGATAKTADAARRDTAPQRLAIDRIPVEIAATASAAATITGHLQLIDNQVDARSGTVRVRAVFDNADGALMPGQFARIRLGRPRASEVLLVNERAIGTDQDRKFVLVVDADNHVAHREVVLGAAVGNQRVVERGLVAGDRVVVSGLQRLRPGAEVAPTVVPMDAAPDQAATNTAPRG</sequence>
<dbReference type="NCBIfam" id="TIGR01730">
    <property type="entry name" value="RND_mfp"/>
    <property type="match status" value="1"/>
</dbReference>
<evidence type="ECO:0000313" key="10">
    <source>
        <dbReference type="RefSeq" id="WP_034411487.1"/>
    </source>
</evidence>
<dbReference type="GO" id="GO:0046677">
    <property type="term" value="P:response to antibiotic"/>
    <property type="evidence" value="ECO:0007669"/>
    <property type="project" value="TreeGrafter"/>
</dbReference>
<dbReference type="SUPFAM" id="SSF111369">
    <property type="entry name" value="HlyD-like secretion proteins"/>
    <property type="match status" value="1"/>
</dbReference>
<evidence type="ECO:0000259" key="5">
    <source>
        <dbReference type="Pfam" id="PF25876"/>
    </source>
</evidence>
<dbReference type="Pfam" id="PF25876">
    <property type="entry name" value="HH_MFP_RND"/>
    <property type="match status" value="1"/>
</dbReference>
<dbReference type="Proteomes" id="UP000675920">
    <property type="component" value="Unplaced"/>
</dbReference>
<evidence type="ECO:0000256" key="1">
    <source>
        <dbReference type="ARBA" id="ARBA00004196"/>
    </source>
</evidence>
<dbReference type="Pfam" id="PF25917">
    <property type="entry name" value="BSH_RND"/>
    <property type="match status" value="1"/>
</dbReference>
<dbReference type="Gene3D" id="2.40.30.170">
    <property type="match status" value="1"/>
</dbReference>
<dbReference type="InterPro" id="IPR058626">
    <property type="entry name" value="MdtA-like_b-barrel"/>
</dbReference>
<dbReference type="RefSeq" id="WP_034411487.1">
    <property type="nucleotide sequence ID" value="NZ_AXWS01000013.1"/>
</dbReference>
<dbReference type="Pfam" id="PF25944">
    <property type="entry name" value="Beta-barrel_RND"/>
    <property type="match status" value="1"/>
</dbReference>
<feature type="signal peptide" evidence="4">
    <location>
        <begin position="1"/>
        <end position="37"/>
    </location>
</feature>
<dbReference type="PANTHER" id="PTHR30158:SF10">
    <property type="entry name" value="CATION EFFLUX PUMP"/>
    <property type="match status" value="1"/>
</dbReference>
<dbReference type="Gene3D" id="2.40.420.20">
    <property type="match status" value="1"/>
</dbReference>
<feature type="domain" description="Multidrug resistance protein MdtA-like alpha-helical hairpin" evidence="5">
    <location>
        <begin position="119"/>
        <end position="187"/>
    </location>
</feature>
<dbReference type="FunFam" id="2.40.420.20:FF:000001">
    <property type="entry name" value="Efflux RND transporter periplasmic adaptor subunit"/>
    <property type="match status" value="1"/>
</dbReference>
<dbReference type="InterPro" id="IPR058627">
    <property type="entry name" value="MdtA-like_C"/>
</dbReference>
<feature type="domain" description="Multidrug resistance protein MdtA-like barrel-sandwich hybrid" evidence="6">
    <location>
        <begin position="78"/>
        <end position="219"/>
    </location>
</feature>
<name>A0A8B6X805_9BURK</name>
<dbReference type="AlphaFoldDB" id="A0A8B6X805"/>
<dbReference type="PANTHER" id="PTHR30158">
    <property type="entry name" value="ACRA/E-RELATED COMPONENT OF DRUG EFFLUX TRANSPORTER"/>
    <property type="match status" value="1"/>
</dbReference>
<dbReference type="InterPro" id="IPR058624">
    <property type="entry name" value="MdtA-like_HH"/>
</dbReference>
<organism evidence="9 10">
    <name type="scientific">Derxia gummosa DSM 723</name>
    <dbReference type="NCBI Taxonomy" id="1121388"/>
    <lineage>
        <taxon>Bacteria</taxon>
        <taxon>Pseudomonadati</taxon>
        <taxon>Pseudomonadota</taxon>
        <taxon>Betaproteobacteria</taxon>
        <taxon>Burkholderiales</taxon>
        <taxon>Alcaligenaceae</taxon>
        <taxon>Derxia</taxon>
    </lineage>
</organism>
<evidence type="ECO:0000259" key="6">
    <source>
        <dbReference type="Pfam" id="PF25917"/>
    </source>
</evidence>
<keyword evidence="9" id="KW-1185">Reference proteome</keyword>
<evidence type="ECO:0000256" key="4">
    <source>
        <dbReference type="SAM" id="SignalP"/>
    </source>
</evidence>
<accession>A0A8B6X805</accession>
<evidence type="ECO:0000259" key="7">
    <source>
        <dbReference type="Pfam" id="PF25944"/>
    </source>
</evidence>
<feature type="domain" description="Multidrug resistance protein MdtA-like beta-barrel" evidence="7">
    <location>
        <begin position="273"/>
        <end position="329"/>
    </location>
</feature>
<evidence type="ECO:0000259" key="8">
    <source>
        <dbReference type="Pfam" id="PF25967"/>
    </source>
</evidence>
<dbReference type="Gene3D" id="2.40.50.100">
    <property type="match status" value="1"/>
</dbReference>